<reference evidence="2 3" key="1">
    <citation type="submission" date="2018-05" db="EMBL/GenBank/DDBJ databases">
        <title>Genome sequencing and assembly of the regulated plant pathogen Lachnellula willkommii and related sister species for the development of diagnostic species identification markers.</title>
        <authorList>
            <person name="Giroux E."/>
            <person name="Bilodeau G."/>
        </authorList>
    </citation>
    <scope>NUCLEOTIDE SEQUENCE [LARGE SCALE GENOMIC DNA]</scope>
    <source>
        <strain evidence="2 3">CBS 185.66</strain>
    </source>
</reference>
<dbReference type="Proteomes" id="UP000431533">
    <property type="component" value="Unassembled WGS sequence"/>
</dbReference>
<dbReference type="OrthoDB" id="1263307at2759"/>
<organism evidence="2 3">
    <name type="scientific">Lachnellula hyalina</name>
    <dbReference type="NCBI Taxonomy" id="1316788"/>
    <lineage>
        <taxon>Eukaryota</taxon>
        <taxon>Fungi</taxon>
        <taxon>Dikarya</taxon>
        <taxon>Ascomycota</taxon>
        <taxon>Pezizomycotina</taxon>
        <taxon>Leotiomycetes</taxon>
        <taxon>Helotiales</taxon>
        <taxon>Lachnaceae</taxon>
        <taxon>Lachnellula</taxon>
    </lineage>
</organism>
<dbReference type="PANTHER" id="PTHR37017:SF11">
    <property type="entry name" value="ESTERASE_LIPASE_THIOESTERASE DOMAIN-CONTAINING PROTEIN"/>
    <property type="match status" value="1"/>
</dbReference>
<name>A0A8H8QXH8_9HELO</name>
<keyword evidence="3" id="KW-1185">Reference proteome</keyword>
<feature type="non-terminal residue" evidence="2">
    <location>
        <position position="272"/>
    </location>
</feature>
<dbReference type="RefSeq" id="XP_031003301.1">
    <property type="nucleotide sequence ID" value="XM_031151852.1"/>
</dbReference>
<accession>A0A8H8QXH8</accession>
<feature type="domain" description="AB hydrolase-1" evidence="1">
    <location>
        <begin position="30"/>
        <end position="261"/>
    </location>
</feature>
<dbReference type="EMBL" id="QGMH01000127">
    <property type="protein sequence ID" value="TVY24513.1"/>
    <property type="molecule type" value="Genomic_DNA"/>
</dbReference>
<dbReference type="SUPFAM" id="SSF53474">
    <property type="entry name" value="alpha/beta-Hydrolases"/>
    <property type="match status" value="1"/>
</dbReference>
<evidence type="ECO:0000313" key="2">
    <source>
        <dbReference type="EMBL" id="TVY24513.1"/>
    </source>
</evidence>
<proteinExistence type="predicted"/>
<sequence length="272" mass="29297">MSSTTTTTTTTTITDFAAAKDKTKAKPEFILVPGAWHSPSCFAPTTALLEAEGYVVHGIELASVKGPAYVESFIPDVEIIAAKIHDVLSAGRDLIMVFHSYGGVPGSEALSTHLTRSPTHGEIIHLFYLTAFILPVPSSLFNALDNGPAPWQIVSSSGTQVKVVNPREIFYNDVEAALAEELVAALRPHAYRALLSKVTCEPWREVAWTYVLCTLDNAIPLTAQEAMVARAQELAPGSLARVERLEAGHSPFVSQPERVAEILMRGSGEVGM</sequence>
<gene>
    <name evidence="2" type="ORF">LHYA1_G006919</name>
</gene>
<evidence type="ECO:0000313" key="3">
    <source>
        <dbReference type="Proteomes" id="UP000431533"/>
    </source>
</evidence>
<dbReference type="AlphaFoldDB" id="A0A8H8QXH8"/>
<evidence type="ECO:0000259" key="1">
    <source>
        <dbReference type="Pfam" id="PF12697"/>
    </source>
</evidence>
<comment type="caution">
    <text evidence="2">The sequence shown here is derived from an EMBL/GenBank/DDBJ whole genome shotgun (WGS) entry which is preliminary data.</text>
</comment>
<dbReference type="InterPro" id="IPR052897">
    <property type="entry name" value="Sec-Metab_Biosynth_Hydrolase"/>
</dbReference>
<dbReference type="GeneID" id="41987117"/>
<dbReference type="InterPro" id="IPR000073">
    <property type="entry name" value="AB_hydrolase_1"/>
</dbReference>
<dbReference type="Gene3D" id="3.40.50.1820">
    <property type="entry name" value="alpha/beta hydrolase"/>
    <property type="match status" value="1"/>
</dbReference>
<dbReference type="PANTHER" id="PTHR37017">
    <property type="entry name" value="AB HYDROLASE-1 DOMAIN-CONTAINING PROTEIN-RELATED"/>
    <property type="match status" value="1"/>
</dbReference>
<protein>
    <recommendedName>
        <fullName evidence="1">AB hydrolase-1 domain-containing protein</fullName>
    </recommendedName>
</protein>
<dbReference type="InterPro" id="IPR029058">
    <property type="entry name" value="AB_hydrolase_fold"/>
</dbReference>
<dbReference type="Pfam" id="PF12697">
    <property type="entry name" value="Abhydrolase_6"/>
    <property type="match status" value="1"/>
</dbReference>